<evidence type="ECO:0000256" key="1">
    <source>
        <dbReference type="SAM" id="Coils"/>
    </source>
</evidence>
<name>A0ABS8NPN2_9BACT</name>
<evidence type="ECO:0000313" key="3">
    <source>
        <dbReference type="Proteomes" id="UP001430306"/>
    </source>
</evidence>
<sequence length="177" mass="20771">MSRTHILTIALLVTGVTFGHAKPAKGDGRALMPKITEVRTIIRKWDEQRKRMVETVAPVANFDAIATYEMRRRRAFQMFRVIEYLEAFDIHEEQELLKVELGRVDLPDSVIDQLRSRMSTLTEESQRSSERIKRLNADQRNGVQLRVNSKERRRQFEKVKELNWKLPLELEPQLNAT</sequence>
<evidence type="ECO:0000313" key="2">
    <source>
        <dbReference type="EMBL" id="MCC9644788.1"/>
    </source>
</evidence>
<organism evidence="2 3">
    <name type="scientific">Rhodopirellula halodulae</name>
    <dbReference type="NCBI Taxonomy" id="2894198"/>
    <lineage>
        <taxon>Bacteria</taxon>
        <taxon>Pseudomonadati</taxon>
        <taxon>Planctomycetota</taxon>
        <taxon>Planctomycetia</taxon>
        <taxon>Pirellulales</taxon>
        <taxon>Pirellulaceae</taxon>
        <taxon>Rhodopirellula</taxon>
    </lineage>
</organism>
<keyword evidence="3" id="KW-1185">Reference proteome</keyword>
<dbReference type="EMBL" id="JAJKFW010000060">
    <property type="protein sequence ID" value="MCC9644788.1"/>
    <property type="molecule type" value="Genomic_DNA"/>
</dbReference>
<gene>
    <name evidence="2" type="ORF">LOC71_21140</name>
</gene>
<dbReference type="RefSeq" id="WP_230276482.1">
    <property type="nucleotide sequence ID" value="NZ_JAJKFW010000060.1"/>
</dbReference>
<accession>A0ABS8NPN2</accession>
<protein>
    <submittedName>
        <fullName evidence="2">Uncharacterized protein</fullName>
    </submittedName>
</protein>
<comment type="caution">
    <text evidence="2">The sequence shown here is derived from an EMBL/GenBank/DDBJ whole genome shotgun (WGS) entry which is preliminary data.</text>
</comment>
<keyword evidence="1" id="KW-0175">Coiled coil</keyword>
<proteinExistence type="predicted"/>
<dbReference type="Proteomes" id="UP001430306">
    <property type="component" value="Unassembled WGS sequence"/>
</dbReference>
<feature type="coiled-coil region" evidence="1">
    <location>
        <begin position="111"/>
        <end position="138"/>
    </location>
</feature>
<reference evidence="2" key="1">
    <citation type="submission" date="2021-11" db="EMBL/GenBank/DDBJ databases">
        <title>Genome sequence.</title>
        <authorList>
            <person name="Sun Q."/>
        </authorList>
    </citation>
    <scope>NUCLEOTIDE SEQUENCE</scope>
    <source>
        <strain evidence="2">JC740</strain>
    </source>
</reference>